<evidence type="ECO:0000256" key="5">
    <source>
        <dbReference type="ARBA" id="ARBA00023136"/>
    </source>
</evidence>
<evidence type="ECO:0000256" key="4">
    <source>
        <dbReference type="ARBA" id="ARBA00022989"/>
    </source>
</evidence>
<sequence length="226" mass="25950">MSILFVLTYTFSFTPHEQIVHAEKPSEGDTVEKWLMKEQVEPSEQQPVEEPDRNLQPENIEDPTAENETIPTFEQSVTWVDFVKLIFALAFIVGLIYFILRIVNQRNRMFGQARSLENLGGISLGNNRSVQLIRLGDRILVVGVGEDISLLKELSTKEETDELISLQQQIRPTSNDIISQVFKREKKTEADNQKQNFQSQLKKQLDDLAGGRKKIYESIKDEGRDK</sequence>
<dbReference type="GO" id="GO:0044781">
    <property type="term" value="P:bacterial-type flagellum organization"/>
    <property type="evidence" value="ECO:0007669"/>
    <property type="project" value="InterPro"/>
</dbReference>
<comment type="subcellular location">
    <subcellularLocation>
        <location evidence="1">Cell membrane</location>
    </subcellularLocation>
</comment>
<keyword evidence="3 7" id="KW-0812">Transmembrane</keyword>
<evidence type="ECO:0000256" key="7">
    <source>
        <dbReference type="SAM" id="Phobius"/>
    </source>
</evidence>
<evidence type="ECO:0000313" key="9">
    <source>
        <dbReference type="Proteomes" id="UP000095209"/>
    </source>
</evidence>
<evidence type="ECO:0000256" key="1">
    <source>
        <dbReference type="ARBA" id="ARBA00004236"/>
    </source>
</evidence>
<evidence type="ECO:0000256" key="6">
    <source>
        <dbReference type="SAM" id="MobiDB-lite"/>
    </source>
</evidence>
<proteinExistence type="predicted"/>
<evidence type="ECO:0000256" key="3">
    <source>
        <dbReference type="ARBA" id="ARBA00022692"/>
    </source>
</evidence>
<evidence type="ECO:0008006" key="10">
    <source>
        <dbReference type="Google" id="ProtNLM"/>
    </source>
</evidence>
<dbReference type="STRING" id="1305675.BFG57_06545"/>
<keyword evidence="5 7" id="KW-0472">Membrane</keyword>
<dbReference type="AlphaFoldDB" id="A0A1E5LB40"/>
<keyword evidence="4 7" id="KW-1133">Transmembrane helix</keyword>
<organism evidence="8 9">
    <name type="scientific">Bacillus solimangrovi</name>
    <dbReference type="NCBI Taxonomy" id="1305675"/>
    <lineage>
        <taxon>Bacteria</taxon>
        <taxon>Bacillati</taxon>
        <taxon>Bacillota</taxon>
        <taxon>Bacilli</taxon>
        <taxon>Bacillales</taxon>
        <taxon>Bacillaceae</taxon>
        <taxon>Bacillus</taxon>
    </lineage>
</organism>
<keyword evidence="9" id="KW-1185">Reference proteome</keyword>
<dbReference type="Pfam" id="PF04347">
    <property type="entry name" value="FliO"/>
    <property type="match status" value="1"/>
</dbReference>
<dbReference type="GO" id="GO:0016020">
    <property type="term" value="C:membrane"/>
    <property type="evidence" value="ECO:0007669"/>
    <property type="project" value="InterPro"/>
</dbReference>
<accession>A0A1E5LB40</accession>
<gene>
    <name evidence="8" type="ORF">BFG57_06545</name>
</gene>
<reference evidence="8 9" key="1">
    <citation type="submission" date="2016-08" db="EMBL/GenBank/DDBJ databases">
        <title>Genome of Bacillus solimangrovi GH2-4.</title>
        <authorList>
            <person name="Lim S."/>
            <person name="Kim B.-C."/>
        </authorList>
    </citation>
    <scope>NUCLEOTIDE SEQUENCE [LARGE SCALE GENOMIC DNA]</scope>
    <source>
        <strain evidence="8 9">GH2-4</strain>
    </source>
</reference>
<name>A0A1E5LB40_9BACI</name>
<feature type="region of interest" description="Disordered" evidence="6">
    <location>
        <begin position="40"/>
        <end position="68"/>
    </location>
</feature>
<feature type="transmembrane region" description="Helical" evidence="7">
    <location>
        <begin position="82"/>
        <end position="100"/>
    </location>
</feature>
<dbReference type="Proteomes" id="UP000095209">
    <property type="component" value="Unassembled WGS sequence"/>
</dbReference>
<dbReference type="InterPro" id="IPR022781">
    <property type="entry name" value="Flagellar_biosynth_FliO"/>
</dbReference>
<keyword evidence="2" id="KW-1003">Cell membrane</keyword>
<evidence type="ECO:0000256" key="2">
    <source>
        <dbReference type="ARBA" id="ARBA00022475"/>
    </source>
</evidence>
<comment type="caution">
    <text evidence="8">The sequence shown here is derived from an EMBL/GenBank/DDBJ whole genome shotgun (WGS) entry which is preliminary data.</text>
</comment>
<protein>
    <recommendedName>
        <fullName evidence="10">Flagellar protein</fullName>
    </recommendedName>
</protein>
<evidence type="ECO:0000313" key="8">
    <source>
        <dbReference type="EMBL" id="OEH91295.1"/>
    </source>
</evidence>
<dbReference type="EMBL" id="MJEH01000063">
    <property type="protein sequence ID" value="OEH91295.1"/>
    <property type="molecule type" value="Genomic_DNA"/>
</dbReference>